<dbReference type="InterPro" id="IPR012340">
    <property type="entry name" value="NA-bd_OB-fold"/>
</dbReference>
<comment type="subcellular location">
    <subcellularLocation>
        <location evidence="1">Nucleus</location>
    </subcellularLocation>
</comment>
<reference evidence="5" key="1">
    <citation type="journal article" date="2017" name="Genome Biol. Evol.">
        <title>The complete genome sequence of the phytopathogenic fungus Sclerotinia sclerotiorum reveals insights into the genome architecture of broad host range pathogens.</title>
        <authorList>
            <person name="Derbyshire M."/>
            <person name="Denton-Giles M."/>
            <person name="Hegedus D."/>
            <person name="Seifbarghy S."/>
            <person name="Rollins J."/>
            <person name="van Kan J."/>
            <person name="Seidl M.F."/>
            <person name="Faino L."/>
            <person name="Mbengue M."/>
            <person name="Navaud O."/>
            <person name="Raffaele S."/>
            <person name="Hammond-Kosack K."/>
            <person name="Heard S."/>
            <person name="Oliver R."/>
        </authorList>
    </citation>
    <scope>NUCLEOTIDE SEQUENCE [LARGE SCALE GENOMIC DNA]</scope>
    <source>
        <strain evidence="5">ATCC 18683 / 1980 / Ss-1</strain>
    </source>
</reference>
<dbReference type="Proteomes" id="UP000177798">
    <property type="component" value="Chromosome 7"/>
</dbReference>
<protein>
    <recommendedName>
        <fullName evidence="6">Replication factor A protein 3</fullName>
    </recommendedName>
</protein>
<dbReference type="PANTHER" id="PTHR15114:SF1">
    <property type="entry name" value="REPLICATION PROTEIN A 14 KDA SUBUNIT"/>
    <property type="match status" value="1"/>
</dbReference>
<dbReference type="GO" id="GO:0035861">
    <property type="term" value="C:site of double-strand break"/>
    <property type="evidence" value="ECO:0007669"/>
    <property type="project" value="EnsemblFungi"/>
</dbReference>
<evidence type="ECO:0000256" key="2">
    <source>
        <dbReference type="ARBA" id="ARBA00009761"/>
    </source>
</evidence>
<organism evidence="4 5">
    <name type="scientific">Sclerotinia sclerotiorum (strain ATCC 18683 / 1980 / Ss-1)</name>
    <name type="common">White mold</name>
    <name type="synonym">Whetzelinia sclerotiorum</name>
    <dbReference type="NCBI Taxonomy" id="665079"/>
    <lineage>
        <taxon>Eukaryota</taxon>
        <taxon>Fungi</taxon>
        <taxon>Dikarya</taxon>
        <taxon>Ascomycota</taxon>
        <taxon>Pezizomycotina</taxon>
        <taxon>Leotiomycetes</taxon>
        <taxon>Helotiales</taxon>
        <taxon>Sclerotiniaceae</taxon>
        <taxon>Sclerotinia</taxon>
    </lineage>
</organism>
<dbReference type="AlphaFoldDB" id="A0A1D9Q7X3"/>
<dbReference type="GO" id="GO:0005662">
    <property type="term" value="C:DNA replication factor A complex"/>
    <property type="evidence" value="ECO:0007669"/>
    <property type="project" value="EnsemblFungi"/>
</dbReference>
<dbReference type="GO" id="GO:0006260">
    <property type="term" value="P:DNA replication"/>
    <property type="evidence" value="ECO:0007669"/>
    <property type="project" value="InterPro"/>
</dbReference>
<proteinExistence type="inferred from homology"/>
<evidence type="ECO:0008006" key="6">
    <source>
        <dbReference type="Google" id="ProtNLM"/>
    </source>
</evidence>
<dbReference type="RefSeq" id="XP_001595162.1">
    <property type="nucleotide sequence ID" value="XM_001595112.1"/>
</dbReference>
<dbReference type="Pfam" id="PF08661">
    <property type="entry name" value="Rep_fac-A_3"/>
    <property type="match status" value="1"/>
</dbReference>
<dbReference type="PANTHER" id="PTHR15114">
    <property type="entry name" value="REPLICATION PROTEIN A3"/>
    <property type="match status" value="1"/>
</dbReference>
<dbReference type="VEuPathDB" id="FungiDB:sscle_07g058040"/>
<dbReference type="GO" id="GO:0006310">
    <property type="term" value="P:DNA recombination"/>
    <property type="evidence" value="ECO:0007669"/>
    <property type="project" value="InterPro"/>
</dbReference>
<accession>A0A1D9Q7X3</accession>
<dbReference type="KEGG" id="ssl:SS1G_03251"/>
<dbReference type="OrthoDB" id="188186at2759"/>
<evidence type="ECO:0000313" key="5">
    <source>
        <dbReference type="Proteomes" id="UP000177798"/>
    </source>
</evidence>
<dbReference type="FunFam" id="2.40.50.140:FF:000271">
    <property type="entry name" value="Similar to ssDNA binding protein Ssb3"/>
    <property type="match status" value="1"/>
</dbReference>
<gene>
    <name evidence="4" type="ORF">sscle_07g058040</name>
</gene>
<sequence length="109" mass="11983">MSETPSTPRITSSYLNSFTSRTVRMVGKVTQLRGDQASIDCEGPVTVILSRDAHLQVGSAVEIVGKVNQDLSVKVLKATDFGTNFNFAAMNALVDANHRYKEIWYSENS</sequence>
<dbReference type="EMBL" id="CP017820">
    <property type="protein sequence ID" value="APA11034.1"/>
    <property type="molecule type" value="Genomic_DNA"/>
</dbReference>
<comment type="similarity">
    <text evidence="2">Belongs to the replication factor A protein 3 family.</text>
</comment>
<name>A0A1D9Q7X3_SCLS1</name>
<dbReference type="InterPro" id="IPR013970">
    <property type="entry name" value="Rfa2"/>
</dbReference>
<dbReference type="GO" id="GO:0006281">
    <property type="term" value="P:DNA repair"/>
    <property type="evidence" value="ECO:0007669"/>
    <property type="project" value="InterPro"/>
</dbReference>
<evidence type="ECO:0000313" key="4">
    <source>
        <dbReference type="EMBL" id="APA11034.1"/>
    </source>
</evidence>
<dbReference type="GO" id="GO:0003697">
    <property type="term" value="F:single-stranded DNA binding"/>
    <property type="evidence" value="ECO:0007669"/>
    <property type="project" value="EnsemblFungi"/>
</dbReference>
<dbReference type="CDD" id="cd04479">
    <property type="entry name" value="RPA3"/>
    <property type="match status" value="1"/>
</dbReference>
<evidence type="ECO:0000256" key="3">
    <source>
        <dbReference type="ARBA" id="ARBA00023242"/>
    </source>
</evidence>
<evidence type="ECO:0000256" key="1">
    <source>
        <dbReference type="ARBA" id="ARBA00004123"/>
    </source>
</evidence>
<dbReference type="SUPFAM" id="SSF50249">
    <property type="entry name" value="Nucleic acid-binding proteins"/>
    <property type="match status" value="1"/>
</dbReference>
<dbReference type="OMA" id="HRYKEIF"/>
<dbReference type="Gene3D" id="2.40.50.140">
    <property type="entry name" value="Nucleic acid-binding proteins"/>
    <property type="match status" value="1"/>
</dbReference>
<keyword evidence="3" id="KW-0539">Nucleus</keyword>